<evidence type="ECO:0000259" key="1">
    <source>
        <dbReference type="Pfam" id="PF10026"/>
    </source>
</evidence>
<organism evidence="2 3">
    <name type="scientific">Methylobacterium aquaticum</name>
    <dbReference type="NCBI Taxonomy" id="270351"/>
    <lineage>
        <taxon>Bacteria</taxon>
        <taxon>Pseudomonadati</taxon>
        <taxon>Pseudomonadota</taxon>
        <taxon>Alphaproteobacteria</taxon>
        <taxon>Hyphomicrobiales</taxon>
        <taxon>Methylobacteriaceae</taxon>
        <taxon>Methylobacterium</taxon>
    </lineage>
</organism>
<dbReference type="Proteomes" id="UP000035929">
    <property type="component" value="Unassembled WGS sequence"/>
</dbReference>
<dbReference type="InterPro" id="IPR018728">
    <property type="entry name" value="DUF2268"/>
</dbReference>
<gene>
    <name evidence="2" type="ORF">VP06_13750</name>
</gene>
<reference evidence="2 3" key="1">
    <citation type="submission" date="2015-03" db="EMBL/GenBank/DDBJ databases">
        <title>Genome sequencing of Methylobacterium aquaticum DSM16371 type strain.</title>
        <authorList>
            <person name="Chaudhry V."/>
            <person name="Patil P.B."/>
        </authorList>
    </citation>
    <scope>NUCLEOTIDE SEQUENCE [LARGE SCALE GENOMIC DNA]</scope>
    <source>
        <strain evidence="2 3">DSM 16371</strain>
    </source>
</reference>
<comment type="caution">
    <text evidence="2">The sequence shown here is derived from an EMBL/GenBank/DDBJ whole genome shotgun (WGS) entry which is preliminary data.</text>
</comment>
<proteinExistence type="predicted"/>
<feature type="domain" description="DUF2268" evidence="1">
    <location>
        <begin position="66"/>
        <end position="190"/>
    </location>
</feature>
<accession>A0A0J6SLP7</accession>
<evidence type="ECO:0000313" key="2">
    <source>
        <dbReference type="EMBL" id="KMO34589.1"/>
    </source>
</evidence>
<protein>
    <recommendedName>
        <fullName evidence="1">DUF2268 domain-containing protein</fullName>
    </recommendedName>
</protein>
<sequence>MVDCLNTACAEIAPVLGLDRVDVVVAPTPARWLIPGWNLNAYAHGIARLTIGVDTTDLDVWTPSYSEQLRTTLAHELHHLRRFRGPGPHDTLGANLLAEGLAQCFQEQVGCPTPNYALAVQGPRLSVLAGLARAEWAETRYNHGRWFFGDRADPAWPWSGGYSLGYQLVRRTLAERGTTASEDATLSAEEAWPVLSPILEALVMDKHQAVG</sequence>
<dbReference type="EMBL" id="LABX01000102">
    <property type="protein sequence ID" value="KMO34589.1"/>
    <property type="molecule type" value="Genomic_DNA"/>
</dbReference>
<name>A0A0J6SLP7_9HYPH</name>
<dbReference type="PATRIC" id="fig|270351.6.peg.131"/>
<dbReference type="AlphaFoldDB" id="A0A0J6SLP7"/>
<dbReference type="Pfam" id="PF10026">
    <property type="entry name" value="DUF2268"/>
    <property type="match status" value="1"/>
</dbReference>
<evidence type="ECO:0000313" key="3">
    <source>
        <dbReference type="Proteomes" id="UP000035929"/>
    </source>
</evidence>